<dbReference type="RefSeq" id="WP_151663688.1">
    <property type="nucleotide sequence ID" value="NZ_WBWS01000012.1"/>
</dbReference>
<proteinExistence type="predicted"/>
<dbReference type="AlphaFoldDB" id="A0A6L3Z6T6"/>
<reference evidence="1 2" key="1">
    <citation type="submission" date="2019-09" db="EMBL/GenBank/DDBJ databases">
        <title>Taxonomic organization of the family Brucellaceae based on a phylogenomic approach.</title>
        <authorList>
            <person name="Leclercq S."/>
            <person name="Cloeckaert A."/>
            <person name="Zygmunt M.S."/>
        </authorList>
    </citation>
    <scope>NUCLEOTIDE SEQUENCE [LARGE SCALE GENOMIC DNA]</scope>
    <source>
        <strain evidence="1 2">LMG 3313</strain>
    </source>
</reference>
<comment type="caution">
    <text evidence="1">The sequence shown here is derived from an EMBL/GenBank/DDBJ whole genome shotgun (WGS) entry which is preliminary data.</text>
</comment>
<organism evidence="1 2">
    <name type="scientific">Brucella anthropi</name>
    <name type="common">Ochrobactrum anthropi</name>
    <dbReference type="NCBI Taxonomy" id="529"/>
    <lineage>
        <taxon>Bacteria</taxon>
        <taxon>Pseudomonadati</taxon>
        <taxon>Pseudomonadota</taxon>
        <taxon>Alphaproteobacteria</taxon>
        <taxon>Hyphomicrobiales</taxon>
        <taxon>Brucellaceae</taxon>
        <taxon>Brucella/Ochrobactrum group</taxon>
        <taxon>Brucella</taxon>
    </lineage>
</organism>
<gene>
    <name evidence="1" type="ORF">F9L04_13245</name>
</gene>
<protein>
    <submittedName>
        <fullName evidence="1">Uncharacterized protein</fullName>
    </submittedName>
</protein>
<evidence type="ECO:0000313" key="2">
    <source>
        <dbReference type="Proteomes" id="UP000481876"/>
    </source>
</evidence>
<evidence type="ECO:0000313" key="1">
    <source>
        <dbReference type="EMBL" id="KAB2768635.1"/>
    </source>
</evidence>
<dbReference type="Proteomes" id="UP000481876">
    <property type="component" value="Unassembled WGS sequence"/>
</dbReference>
<name>A0A6L3Z6T6_BRUAN</name>
<accession>A0A6L3Z6T6</accession>
<sequence>MSNENSVAIRHPPKCPDLSERVWWTESRFLFAKQSVPFGGDPDQSINIEFTAGRGCVYSATVELIPSDYAREMAKAVIDAIEAVNQRWGLPQSCLDDSFTGMHSPVNPETGNKNV</sequence>
<dbReference type="EMBL" id="WBWS01000012">
    <property type="protein sequence ID" value="KAB2768635.1"/>
    <property type="molecule type" value="Genomic_DNA"/>
</dbReference>